<gene>
    <name evidence="1" type="ORF">LT679_15270</name>
</gene>
<accession>A0ABS8U4D5</accession>
<dbReference type="Proteomes" id="UP001199919">
    <property type="component" value="Unassembled WGS sequence"/>
</dbReference>
<organism evidence="1 2">
    <name type="scientific">Mucilaginibacter roseus</name>
    <dbReference type="NCBI Taxonomy" id="1528868"/>
    <lineage>
        <taxon>Bacteria</taxon>
        <taxon>Pseudomonadati</taxon>
        <taxon>Bacteroidota</taxon>
        <taxon>Sphingobacteriia</taxon>
        <taxon>Sphingobacteriales</taxon>
        <taxon>Sphingobacteriaceae</taxon>
        <taxon>Mucilaginibacter</taxon>
    </lineage>
</organism>
<dbReference type="InterPro" id="IPR048012">
    <property type="entry name" value="BfmA-like_N"/>
</dbReference>
<comment type="caution">
    <text evidence="1">The sequence shown here is derived from an EMBL/GenBank/DDBJ whole genome shotgun (WGS) entry which is preliminary data.</text>
</comment>
<proteinExistence type="predicted"/>
<name>A0ABS8U4D5_9SPHI</name>
<dbReference type="EMBL" id="JAJPWV010000004">
    <property type="protein sequence ID" value="MCD8741973.1"/>
    <property type="molecule type" value="Genomic_DNA"/>
</dbReference>
<protein>
    <submittedName>
        <fullName evidence="1">Uncharacterized protein</fullName>
    </submittedName>
</protein>
<dbReference type="NCBIfam" id="NF041200">
    <property type="entry name" value="mob_BfmA_Nterm"/>
    <property type="match status" value="1"/>
</dbReference>
<reference evidence="1 2" key="1">
    <citation type="submission" date="2021-12" db="EMBL/GenBank/DDBJ databases">
        <title>Mucilaginibacter roseus genome.</title>
        <authorList>
            <person name="Ferreira J.R."/>
            <person name="Newman J.D."/>
        </authorList>
    </citation>
    <scope>NUCLEOTIDE SEQUENCE [LARGE SCALE GENOMIC DNA]</scope>
    <source>
        <strain evidence="1 2">LMG 28454</strain>
    </source>
</reference>
<evidence type="ECO:0000313" key="2">
    <source>
        <dbReference type="Proteomes" id="UP001199919"/>
    </source>
</evidence>
<sequence>MSKLDLFTYMVDYFYKTKKDPRDLNDDLLKNAINRKTDNIVAFIKTQEQDLLIPIKKEGERLGASQRQIVEYFNKQIIAHNKQQKESYDGQVIAIGKVVDYLSKLDTAQLDKNKLKKRFSGILEHYMTAREKMTMLSKQADKDELMRFTREQVNNL</sequence>
<keyword evidence="2" id="KW-1185">Reference proteome</keyword>
<evidence type="ECO:0000313" key="1">
    <source>
        <dbReference type="EMBL" id="MCD8741973.1"/>
    </source>
</evidence>